<protein>
    <submittedName>
        <fullName evidence="1">Uncharacterized protein</fullName>
    </submittedName>
</protein>
<evidence type="ECO:0000313" key="2">
    <source>
        <dbReference type="Proteomes" id="UP001064048"/>
    </source>
</evidence>
<sequence>MNIPEPTSSDAEAQADIPEPEHEDDAVKIKGLERIKLYPKVPPERSAYGKGKNFSRPWILQDGRPPPEIGSEMRREYKIPKKAPHSEGIRKRMLTDFFWEQMLEEVIEELGSSQPVTEYCTEYEANYVKDNFEPRNLEITANKDMHLKYPLYGTGSSAITYYSECINKTGPGEILEKFRRCQYFTKPMEERLDNGWVL</sequence>
<comment type="caution">
    <text evidence="1">The sequence shown here is derived from an EMBL/GenBank/DDBJ whole genome shotgun (WGS) entry which is preliminary data.</text>
</comment>
<reference evidence="1 2" key="1">
    <citation type="journal article" date="2022" name="Genome Biol. Evol.">
        <title>The Spruce Budworm Genome: Reconstructing the Evolutionary History of Antifreeze Proteins.</title>
        <authorList>
            <person name="Beliveau C."/>
            <person name="Gagne P."/>
            <person name="Picq S."/>
            <person name="Vernygora O."/>
            <person name="Keeling C.I."/>
            <person name="Pinkney K."/>
            <person name="Doucet D."/>
            <person name="Wen F."/>
            <person name="Johnston J.S."/>
            <person name="Maaroufi H."/>
            <person name="Boyle B."/>
            <person name="Laroche J."/>
            <person name="Dewar K."/>
            <person name="Juretic N."/>
            <person name="Blackburn G."/>
            <person name="Nisole A."/>
            <person name="Brunet B."/>
            <person name="Brandao M."/>
            <person name="Lumley L."/>
            <person name="Duan J."/>
            <person name="Quan G."/>
            <person name="Lucarotti C.J."/>
            <person name="Roe A.D."/>
            <person name="Sperling F.A.H."/>
            <person name="Levesque R.C."/>
            <person name="Cusson M."/>
        </authorList>
    </citation>
    <scope>NUCLEOTIDE SEQUENCE [LARGE SCALE GENOMIC DNA]</scope>
    <source>
        <strain evidence="1">Glfc:IPQL:Cfum</strain>
    </source>
</reference>
<keyword evidence="2" id="KW-1185">Reference proteome</keyword>
<gene>
    <name evidence="1" type="ORF">MSG28_012209</name>
</gene>
<proteinExistence type="predicted"/>
<dbReference type="Proteomes" id="UP001064048">
    <property type="component" value="Chromosome 21"/>
</dbReference>
<evidence type="ECO:0000313" key="1">
    <source>
        <dbReference type="EMBL" id="KAI8434059.1"/>
    </source>
</evidence>
<accession>A0ACC0KC80</accession>
<organism evidence="1 2">
    <name type="scientific">Choristoneura fumiferana</name>
    <name type="common">Spruce budworm moth</name>
    <name type="synonym">Archips fumiferana</name>
    <dbReference type="NCBI Taxonomy" id="7141"/>
    <lineage>
        <taxon>Eukaryota</taxon>
        <taxon>Metazoa</taxon>
        <taxon>Ecdysozoa</taxon>
        <taxon>Arthropoda</taxon>
        <taxon>Hexapoda</taxon>
        <taxon>Insecta</taxon>
        <taxon>Pterygota</taxon>
        <taxon>Neoptera</taxon>
        <taxon>Endopterygota</taxon>
        <taxon>Lepidoptera</taxon>
        <taxon>Glossata</taxon>
        <taxon>Ditrysia</taxon>
        <taxon>Tortricoidea</taxon>
        <taxon>Tortricidae</taxon>
        <taxon>Tortricinae</taxon>
        <taxon>Choristoneura</taxon>
    </lineage>
</organism>
<dbReference type="EMBL" id="CM046121">
    <property type="protein sequence ID" value="KAI8434059.1"/>
    <property type="molecule type" value="Genomic_DNA"/>
</dbReference>
<name>A0ACC0KC80_CHOFU</name>